<accession>A0AAE4U675</accession>
<gene>
    <name evidence="2" type="ORF">R4F53_27470</name>
</gene>
<reference evidence="2" key="1">
    <citation type="submission" date="2023-10" db="EMBL/GenBank/DDBJ databases">
        <title>Characterization and genome sequence of Mycobacterium intracellulare ABSURDO, a novel pathogenic isolate with three colony morphotypes that vary in growth and acid-fastness.</title>
        <authorList>
            <person name="Jude B.A."/>
            <person name="Robinson R.T."/>
        </authorList>
    </citation>
    <scope>NUCLEOTIDE SEQUENCE</scope>
    <source>
        <strain evidence="2">ABSURDO Component B</strain>
    </source>
</reference>
<evidence type="ECO:0000313" key="2">
    <source>
        <dbReference type="EMBL" id="MDV7016005.1"/>
    </source>
</evidence>
<sequence length="125" mass="12494">MAALWMAGWLLVIGAHNVVGGSQSAVSQPAAHALVSSLDGGFAVNADYPHLDNGSSTPHPEQFMTAVLPQSAAAAAALGVVVVAAAAVAGWLTLRGVPAGRGPPAGSAAVVTGQDRLTRFCLSRR</sequence>
<dbReference type="InterPro" id="IPR058714">
    <property type="entry name" value="LpqS"/>
</dbReference>
<keyword evidence="1" id="KW-0472">Membrane</keyword>
<comment type="caution">
    <text evidence="2">The sequence shown here is derived from an EMBL/GenBank/DDBJ whole genome shotgun (WGS) entry which is preliminary data.</text>
</comment>
<evidence type="ECO:0008006" key="4">
    <source>
        <dbReference type="Google" id="ProtNLM"/>
    </source>
</evidence>
<dbReference type="AlphaFoldDB" id="A0AAE4U675"/>
<organism evidence="2 3">
    <name type="scientific">Mycobacterium intracellulare</name>
    <dbReference type="NCBI Taxonomy" id="1767"/>
    <lineage>
        <taxon>Bacteria</taxon>
        <taxon>Bacillati</taxon>
        <taxon>Actinomycetota</taxon>
        <taxon>Actinomycetes</taxon>
        <taxon>Mycobacteriales</taxon>
        <taxon>Mycobacteriaceae</taxon>
        <taxon>Mycobacterium</taxon>
        <taxon>Mycobacterium avium complex (MAC)</taxon>
    </lineage>
</organism>
<proteinExistence type="predicted"/>
<feature type="transmembrane region" description="Helical" evidence="1">
    <location>
        <begin position="72"/>
        <end position="94"/>
    </location>
</feature>
<name>A0AAE4U675_MYCIT</name>
<evidence type="ECO:0000313" key="3">
    <source>
        <dbReference type="Proteomes" id="UP001187143"/>
    </source>
</evidence>
<dbReference type="RefSeq" id="WP_308010635.1">
    <property type="nucleotide sequence ID" value="NZ_CP023150.1"/>
</dbReference>
<keyword evidence="1" id="KW-1133">Transmembrane helix</keyword>
<dbReference type="EMBL" id="JAWLLD010000058">
    <property type="protein sequence ID" value="MDV7016005.1"/>
    <property type="molecule type" value="Genomic_DNA"/>
</dbReference>
<protein>
    <recommendedName>
        <fullName evidence="4">Lipoprotein LpqS</fullName>
    </recommendedName>
</protein>
<keyword evidence="1" id="KW-0812">Transmembrane</keyword>
<evidence type="ECO:0000256" key="1">
    <source>
        <dbReference type="SAM" id="Phobius"/>
    </source>
</evidence>
<dbReference type="Pfam" id="PF26327">
    <property type="entry name" value="LpqS"/>
    <property type="match status" value="1"/>
</dbReference>
<dbReference type="Proteomes" id="UP001187143">
    <property type="component" value="Unassembled WGS sequence"/>
</dbReference>